<dbReference type="Proteomes" id="UP000245207">
    <property type="component" value="Unassembled WGS sequence"/>
</dbReference>
<name>A0A2U1PM94_ARTAN</name>
<dbReference type="PANTHER" id="PTHR47818:SF2">
    <property type="entry name" value="F-BOX DOMAIN-CONTAINING PROTEIN"/>
    <property type="match status" value="1"/>
</dbReference>
<evidence type="ECO:0000313" key="2">
    <source>
        <dbReference type="Proteomes" id="UP000245207"/>
    </source>
</evidence>
<evidence type="ECO:0000313" key="1">
    <source>
        <dbReference type="EMBL" id="PWA86807.1"/>
    </source>
</evidence>
<organism evidence="1 2">
    <name type="scientific">Artemisia annua</name>
    <name type="common">Sweet wormwood</name>
    <dbReference type="NCBI Taxonomy" id="35608"/>
    <lineage>
        <taxon>Eukaryota</taxon>
        <taxon>Viridiplantae</taxon>
        <taxon>Streptophyta</taxon>
        <taxon>Embryophyta</taxon>
        <taxon>Tracheophyta</taxon>
        <taxon>Spermatophyta</taxon>
        <taxon>Magnoliopsida</taxon>
        <taxon>eudicotyledons</taxon>
        <taxon>Gunneridae</taxon>
        <taxon>Pentapetalae</taxon>
        <taxon>asterids</taxon>
        <taxon>campanulids</taxon>
        <taxon>Asterales</taxon>
        <taxon>Asteraceae</taxon>
        <taxon>Asteroideae</taxon>
        <taxon>Anthemideae</taxon>
        <taxon>Artemisiinae</taxon>
        <taxon>Artemisia</taxon>
    </lineage>
</organism>
<dbReference type="AlphaFoldDB" id="A0A2U1PM94"/>
<dbReference type="Gene3D" id="3.80.10.10">
    <property type="entry name" value="Ribonuclease Inhibitor"/>
    <property type="match status" value="2"/>
</dbReference>
<dbReference type="PANTHER" id="PTHR47818">
    <property type="entry name" value="RNI-LIKE SUPERFAMILY PROTEIN"/>
    <property type="match status" value="1"/>
</dbReference>
<comment type="caution">
    <text evidence="1">The sequence shown here is derived from an EMBL/GenBank/DDBJ whole genome shotgun (WGS) entry which is preliminary data.</text>
</comment>
<dbReference type="SUPFAM" id="SSF52047">
    <property type="entry name" value="RNI-like"/>
    <property type="match status" value="1"/>
</dbReference>
<sequence>MSQAPSLVSLCINAVKNAILEENGNISYVYVLPAELFDRLVPELPPLALQNLQDAMPLVSSGDCVSSDDDSLPPSKKRKRNDNFDIAWKVLYELRWGALRNSSVDTNWQQLYWEKHLQNCLDATWETVSVTLFDGFLGEVDLPDTLLKYISYEGHPNRSRNYSKLFYHCERFGQYARSLRLQSVHYVAELNRLLGKCQLESLEMHWIKSKEQVEGLSKFLEKNKETLSSIEFVNCKLPANLVTTICESLHVKGFETDVIKNFTYKRSSFLDSSCFPMPLGLDSLLTAARNLTTLVLSDNHIWWKTAKLLFDTLLEADSSIQVLDLSENNVAGWLSHLKWGSISGLNSDQQNKKSLKSLRVLNLRGNRLLKDDADCLKYAIGYMPKLEVLNLSDNHLQDDGTRNLFPFLIEKSQCETPLTELYLDKCLIACRGASQLLKVLAACKVPLKSLSIGDNFLSRLVS</sequence>
<proteinExistence type="predicted"/>
<dbReference type="OrthoDB" id="120976at2759"/>
<dbReference type="EMBL" id="PKPP01000980">
    <property type="protein sequence ID" value="PWA86807.1"/>
    <property type="molecule type" value="Genomic_DNA"/>
</dbReference>
<reference evidence="1 2" key="1">
    <citation type="journal article" date="2018" name="Mol. Plant">
        <title>The genome of Artemisia annua provides insight into the evolution of Asteraceae family and artemisinin biosynthesis.</title>
        <authorList>
            <person name="Shen Q."/>
            <person name="Zhang L."/>
            <person name="Liao Z."/>
            <person name="Wang S."/>
            <person name="Yan T."/>
            <person name="Shi P."/>
            <person name="Liu M."/>
            <person name="Fu X."/>
            <person name="Pan Q."/>
            <person name="Wang Y."/>
            <person name="Lv Z."/>
            <person name="Lu X."/>
            <person name="Zhang F."/>
            <person name="Jiang W."/>
            <person name="Ma Y."/>
            <person name="Chen M."/>
            <person name="Hao X."/>
            <person name="Li L."/>
            <person name="Tang Y."/>
            <person name="Lv G."/>
            <person name="Zhou Y."/>
            <person name="Sun X."/>
            <person name="Brodelius P.E."/>
            <person name="Rose J.K.C."/>
            <person name="Tang K."/>
        </authorList>
    </citation>
    <scope>NUCLEOTIDE SEQUENCE [LARGE SCALE GENOMIC DNA]</scope>
    <source>
        <strain evidence="2">cv. Huhao1</strain>
        <tissue evidence="1">Leaf</tissue>
    </source>
</reference>
<dbReference type="InterPro" id="IPR001611">
    <property type="entry name" value="Leu-rich_rpt"/>
</dbReference>
<keyword evidence="2" id="KW-1185">Reference proteome</keyword>
<dbReference type="SMART" id="SM00368">
    <property type="entry name" value="LRR_RI"/>
    <property type="match status" value="4"/>
</dbReference>
<protein>
    <submittedName>
        <fullName evidence="1">Leucine-rich repeat, ribonuclease inhibitor subtype</fullName>
    </submittedName>
</protein>
<gene>
    <name evidence="1" type="ORF">CTI12_AA136020</name>
</gene>
<dbReference type="Pfam" id="PF13516">
    <property type="entry name" value="LRR_6"/>
    <property type="match status" value="1"/>
</dbReference>
<dbReference type="InterPro" id="IPR032675">
    <property type="entry name" value="LRR_dom_sf"/>
</dbReference>
<accession>A0A2U1PM94</accession>